<organism evidence="2 3">
    <name type="scientific">Planotetraspora phitsanulokensis</name>
    <dbReference type="NCBI Taxonomy" id="575192"/>
    <lineage>
        <taxon>Bacteria</taxon>
        <taxon>Bacillati</taxon>
        <taxon>Actinomycetota</taxon>
        <taxon>Actinomycetes</taxon>
        <taxon>Streptosporangiales</taxon>
        <taxon>Streptosporangiaceae</taxon>
        <taxon>Planotetraspora</taxon>
    </lineage>
</organism>
<comment type="caution">
    <text evidence="2">The sequence shown here is derived from an EMBL/GenBank/DDBJ whole genome shotgun (WGS) entry which is preliminary data.</text>
</comment>
<evidence type="ECO:0000256" key="1">
    <source>
        <dbReference type="SAM" id="MobiDB-lite"/>
    </source>
</evidence>
<protein>
    <submittedName>
        <fullName evidence="2">Uncharacterized protein</fullName>
    </submittedName>
</protein>
<sequence length="114" mass="12018">MENAPRDPGIIDQYIEVAESLLDLCGGGHGRGREGDVERDRVGVAAGGSQRIGRFVAPVRAPGREQHRHAQISELSGDLVSDPLVRPGHQGDVGGGHRVVCHDQTASRVGGQTP</sequence>
<feature type="region of interest" description="Disordered" evidence="1">
    <location>
        <begin position="77"/>
        <end position="99"/>
    </location>
</feature>
<evidence type="ECO:0000313" key="2">
    <source>
        <dbReference type="EMBL" id="GII37961.1"/>
    </source>
</evidence>
<dbReference type="Proteomes" id="UP000622547">
    <property type="component" value="Unassembled WGS sequence"/>
</dbReference>
<proteinExistence type="predicted"/>
<reference evidence="2 3" key="1">
    <citation type="submission" date="2021-01" db="EMBL/GenBank/DDBJ databases">
        <title>Whole genome shotgun sequence of Planotetraspora phitsanulokensis NBRC 104273.</title>
        <authorList>
            <person name="Komaki H."/>
            <person name="Tamura T."/>
        </authorList>
    </citation>
    <scope>NUCLEOTIDE SEQUENCE [LARGE SCALE GENOMIC DNA]</scope>
    <source>
        <strain evidence="2 3">NBRC 104273</strain>
    </source>
</reference>
<accession>A0A8J3U4B5</accession>
<keyword evidence="3" id="KW-1185">Reference proteome</keyword>
<dbReference type="EMBL" id="BOOP01000011">
    <property type="protein sequence ID" value="GII37961.1"/>
    <property type="molecule type" value="Genomic_DNA"/>
</dbReference>
<evidence type="ECO:0000313" key="3">
    <source>
        <dbReference type="Proteomes" id="UP000622547"/>
    </source>
</evidence>
<name>A0A8J3U4B5_9ACTN</name>
<gene>
    <name evidence="2" type="ORF">Pph01_29640</name>
</gene>
<dbReference type="AlphaFoldDB" id="A0A8J3U4B5"/>